<evidence type="ECO:0000259" key="2">
    <source>
        <dbReference type="Pfam" id="PF00171"/>
    </source>
</evidence>
<feature type="domain" description="Aldehyde dehydrogenase" evidence="2">
    <location>
        <begin position="3"/>
        <end position="49"/>
    </location>
</feature>
<dbReference type="InterPro" id="IPR016161">
    <property type="entry name" value="Ald_DH/histidinol_DH"/>
</dbReference>
<evidence type="ECO:0000256" key="1">
    <source>
        <dbReference type="ARBA" id="ARBA00023002"/>
    </source>
</evidence>
<evidence type="ECO:0000313" key="3">
    <source>
        <dbReference type="EMBL" id="MDA3968911.1"/>
    </source>
</evidence>
<dbReference type="SUPFAM" id="SSF53720">
    <property type="entry name" value="ALDH-like"/>
    <property type="match status" value="1"/>
</dbReference>
<dbReference type="InterPro" id="IPR016162">
    <property type="entry name" value="Ald_DH_N"/>
</dbReference>
<gene>
    <name evidence="3" type="ORF">PF021_04390</name>
</gene>
<accession>A0ABT4VDY0</accession>
<dbReference type="Gene3D" id="3.40.605.10">
    <property type="entry name" value="Aldehyde Dehydrogenase, Chain A, domain 1"/>
    <property type="match status" value="1"/>
</dbReference>
<comment type="caution">
    <text evidence="3">The sequence shown here is derived from an EMBL/GenBank/DDBJ whole genome shotgun (WGS) entry which is preliminary data.</text>
</comment>
<reference evidence="3 4" key="1">
    <citation type="submission" date="2023-01" db="EMBL/GenBank/DDBJ databases">
        <title>Description of Helicobacter ibis sp. nov. isolated from faecal droppings of black-faced ibis (Theristicus melanopis).</title>
        <authorList>
            <person name="Lopez-Cantillo M."/>
            <person name="Vidal-Veuthey B."/>
            <person name="Mella A."/>
            <person name="De La Haba R."/>
            <person name="Collado L."/>
        </authorList>
    </citation>
    <scope>NUCLEOTIDE SEQUENCE [LARGE SCALE GENOMIC DNA]</scope>
    <source>
        <strain evidence="3 4">A82</strain>
    </source>
</reference>
<name>A0ABT4VDY0_9HELI</name>
<protein>
    <submittedName>
        <fullName evidence="3">Aldehyde dehydrogenase family protein</fullName>
    </submittedName>
</protein>
<organism evidence="3 4">
    <name type="scientific">Helicobacter ibis</name>
    <dbReference type="NCBI Taxonomy" id="2962633"/>
    <lineage>
        <taxon>Bacteria</taxon>
        <taxon>Pseudomonadati</taxon>
        <taxon>Campylobacterota</taxon>
        <taxon>Epsilonproteobacteria</taxon>
        <taxon>Campylobacterales</taxon>
        <taxon>Helicobacteraceae</taxon>
        <taxon>Helicobacter</taxon>
    </lineage>
</organism>
<dbReference type="Proteomes" id="UP001210261">
    <property type="component" value="Unassembled WGS sequence"/>
</dbReference>
<dbReference type="Pfam" id="PF00171">
    <property type="entry name" value="Aldedh"/>
    <property type="match status" value="1"/>
</dbReference>
<sequence>MEYAKSLVEHRSDLLYRFYELIIKNKEFLAELMTKEQGKPLNESFGEVVLDLVENYLLL</sequence>
<evidence type="ECO:0000313" key="4">
    <source>
        <dbReference type="Proteomes" id="UP001210261"/>
    </source>
</evidence>
<proteinExistence type="predicted"/>
<dbReference type="InterPro" id="IPR015590">
    <property type="entry name" value="Aldehyde_DH_dom"/>
</dbReference>
<keyword evidence="4" id="KW-1185">Reference proteome</keyword>
<keyword evidence="1" id="KW-0560">Oxidoreductase</keyword>
<dbReference type="EMBL" id="JAQHXR010000002">
    <property type="protein sequence ID" value="MDA3968911.1"/>
    <property type="molecule type" value="Genomic_DNA"/>
</dbReference>